<dbReference type="PRINTS" id="PR00169">
    <property type="entry name" value="KCHANNEL"/>
</dbReference>
<dbReference type="EMBL" id="JAZGQO010000006">
    <property type="protein sequence ID" value="KAK6184763.1"/>
    <property type="molecule type" value="Genomic_DNA"/>
</dbReference>
<feature type="transmembrane region" description="Helical" evidence="1">
    <location>
        <begin position="237"/>
        <end position="264"/>
    </location>
</feature>
<dbReference type="InterPro" id="IPR015449">
    <property type="entry name" value="K_chnl_Ca-activ_SK"/>
</dbReference>
<organism evidence="3 4">
    <name type="scientific">Patella caerulea</name>
    <name type="common">Rayed Mediterranean limpet</name>
    <dbReference type="NCBI Taxonomy" id="87958"/>
    <lineage>
        <taxon>Eukaryota</taxon>
        <taxon>Metazoa</taxon>
        <taxon>Spiralia</taxon>
        <taxon>Lophotrochozoa</taxon>
        <taxon>Mollusca</taxon>
        <taxon>Gastropoda</taxon>
        <taxon>Patellogastropoda</taxon>
        <taxon>Patelloidea</taxon>
        <taxon>Patellidae</taxon>
        <taxon>Patella</taxon>
    </lineage>
</organism>
<name>A0AAN8K429_PATCE</name>
<evidence type="ECO:0000313" key="3">
    <source>
        <dbReference type="EMBL" id="KAK6184763.1"/>
    </source>
</evidence>
<reference evidence="3 4" key="1">
    <citation type="submission" date="2024-01" db="EMBL/GenBank/DDBJ databases">
        <title>The genome of the rayed Mediterranean limpet Patella caerulea (Linnaeus, 1758).</title>
        <authorList>
            <person name="Anh-Thu Weber A."/>
            <person name="Halstead-Nussloch G."/>
        </authorList>
    </citation>
    <scope>NUCLEOTIDE SEQUENCE [LARGE SCALE GENOMIC DNA]</scope>
    <source>
        <strain evidence="3">AATW-2023a</strain>
        <tissue evidence="3">Whole specimen</tissue>
    </source>
</reference>
<dbReference type="AlphaFoldDB" id="A0AAN8K429"/>
<dbReference type="InterPro" id="IPR013099">
    <property type="entry name" value="K_chnl_dom"/>
</dbReference>
<keyword evidence="1" id="KW-0472">Membrane</keyword>
<proteinExistence type="predicted"/>
<keyword evidence="1" id="KW-1133">Transmembrane helix</keyword>
<keyword evidence="4" id="KW-1185">Reference proteome</keyword>
<dbReference type="Proteomes" id="UP001347796">
    <property type="component" value="Unassembled WGS sequence"/>
</dbReference>
<dbReference type="PANTHER" id="PTHR10153">
    <property type="entry name" value="SMALL CONDUCTANCE CALCIUM-ACTIVATED POTASSIUM CHANNEL"/>
    <property type="match status" value="1"/>
</dbReference>
<evidence type="ECO:0000313" key="4">
    <source>
        <dbReference type="Proteomes" id="UP001347796"/>
    </source>
</evidence>
<gene>
    <name evidence="3" type="ORF">SNE40_007163</name>
</gene>
<keyword evidence="1" id="KW-0812">Transmembrane</keyword>
<dbReference type="SUPFAM" id="SSF81324">
    <property type="entry name" value="Voltage-gated potassium channels"/>
    <property type="match status" value="1"/>
</dbReference>
<feature type="transmembrane region" description="Helical" evidence="1">
    <location>
        <begin position="65"/>
        <end position="83"/>
    </location>
</feature>
<sequence>MDGPILSMGPSNYVKYDSTETLVTELTDCDFDDIRPPSNMTQCDVKNNLGYRLRRRREVLTQRKCIVDISFVLGVVGIVLVIIDTELILGGTIHADSPISTALRVFTSISTSCLMLSIVAYHVTGLRLYMASAGFEDWRLAMTATKWFKLSLELLVCFIHPLPFLNVYIPTISVVTNSDNGSVLTARIIPINAILTILMFLRLYLFGRFVVVHSNLFLDTSVQSLGALSRVRINAQFVFRALMSSTPGIVLTTVMLATFMINSWNIRLCEVYTDPNSELGEFTQAMWLTAVTFLTVGYGDLIPRSYCGRLIAGSTGLMGVGIMALSVAVLAKKLEQSRSEKYIHTFVQQVALDKCRKNAAADVVKQAMFIWRLKRRGPCRTSALLKHKSKLLRAKRSMQEAQFTKSHLSECMVGPVELSTGLNDMYGIVTTVKDDQKVLEQRIANLETLVVNMSCQLHDVRDMLRKMK</sequence>
<dbReference type="Pfam" id="PF03530">
    <property type="entry name" value="SK_channel"/>
    <property type="match status" value="1"/>
</dbReference>
<accession>A0AAN8K429</accession>
<feature type="transmembrane region" description="Helical" evidence="1">
    <location>
        <begin position="150"/>
        <end position="169"/>
    </location>
</feature>
<feature type="transmembrane region" description="Helical" evidence="1">
    <location>
        <begin position="310"/>
        <end position="331"/>
    </location>
</feature>
<feature type="transmembrane region" description="Helical" evidence="1">
    <location>
        <begin position="189"/>
        <end position="211"/>
    </location>
</feature>
<dbReference type="GO" id="GO:0016286">
    <property type="term" value="F:small conductance calcium-activated potassium channel activity"/>
    <property type="evidence" value="ECO:0007669"/>
    <property type="project" value="InterPro"/>
</dbReference>
<feature type="domain" description="Potassium channel" evidence="2">
    <location>
        <begin position="256"/>
        <end position="335"/>
    </location>
</feature>
<dbReference type="Gene3D" id="1.10.287.70">
    <property type="match status" value="2"/>
</dbReference>
<protein>
    <recommendedName>
        <fullName evidence="2">Potassium channel domain-containing protein</fullName>
    </recommendedName>
</protein>
<evidence type="ECO:0000259" key="2">
    <source>
        <dbReference type="Pfam" id="PF07885"/>
    </source>
</evidence>
<feature type="transmembrane region" description="Helical" evidence="1">
    <location>
        <begin position="103"/>
        <end position="129"/>
    </location>
</feature>
<dbReference type="GO" id="GO:0016020">
    <property type="term" value="C:membrane"/>
    <property type="evidence" value="ECO:0007669"/>
    <property type="project" value="InterPro"/>
</dbReference>
<dbReference type="Pfam" id="PF07885">
    <property type="entry name" value="Ion_trans_2"/>
    <property type="match status" value="1"/>
</dbReference>
<evidence type="ECO:0000256" key="1">
    <source>
        <dbReference type="SAM" id="Phobius"/>
    </source>
</evidence>
<comment type="caution">
    <text evidence="3">The sequence shown here is derived from an EMBL/GenBank/DDBJ whole genome shotgun (WGS) entry which is preliminary data.</text>
</comment>